<proteinExistence type="predicted"/>
<dbReference type="OrthoDB" id="6475849at2759"/>
<reference evidence="1 2" key="1">
    <citation type="journal article" date="2019" name="Sci. Rep.">
        <title>Orb-weaving spider Araneus ventricosus genome elucidates the spidroin gene catalogue.</title>
        <authorList>
            <person name="Kono N."/>
            <person name="Nakamura H."/>
            <person name="Ohtoshi R."/>
            <person name="Moran D.A.P."/>
            <person name="Shinohara A."/>
            <person name="Yoshida Y."/>
            <person name="Fujiwara M."/>
            <person name="Mori M."/>
            <person name="Tomita M."/>
            <person name="Arakawa K."/>
        </authorList>
    </citation>
    <scope>NUCLEOTIDE SEQUENCE [LARGE SCALE GENOMIC DNA]</scope>
</reference>
<evidence type="ECO:0000313" key="2">
    <source>
        <dbReference type="Proteomes" id="UP000499080"/>
    </source>
</evidence>
<organism evidence="1 2">
    <name type="scientific">Araneus ventricosus</name>
    <name type="common">Orbweaver spider</name>
    <name type="synonym">Epeira ventricosa</name>
    <dbReference type="NCBI Taxonomy" id="182803"/>
    <lineage>
        <taxon>Eukaryota</taxon>
        <taxon>Metazoa</taxon>
        <taxon>Ecdysozoa</taxon>
        <taxon>Arthropoda</taxon>
        <taxon>Chelicerata</taxon>
        <taxon>Arachnida</taxon>
        <taxon>Araneae</taxon>
        <taxon>Araneomorphae</taxon>
        <taxon>Entelegynae</taxon>
        <taxon>Araneoidea</taxon>
        <taxon>Araneidae</taxon>
        <taxon>Araneus</taxon>
    </lineage>
</organism>
<dbReference type="EMBL" id="BGPR01000028">
    <property type="protein sequence ID" value="GBL82221.1"/>
    <property type="molecule type" value="Genomic_DNA"/>
</dbReference>
<name>A0A4Y2AQL5_ARAVE</name>
<gene>
    <name evidence="1" type="ORF">AVEN_252408_1</name>
</gene>
<keyword evidence="2" id="KW-1185">Reference proteome</keyword>
<evidence type="ECO:0000313" key="1">
    <source>
        <dbReference type="EMBL" id="GBL82221.1"/>
    </source>
</evidence>
<protein>
    <submittedName>
        <fullName evidence="1">Uncharacterized protein</fullName>
    </submittedName>
</protein>
<dbReference type="Proteomes" id="UP000499080">
    <property type="component" value="Unassembled WGS sequence"/>
</dbReference>
<accession>A0A4Y2AQL5</accession>
<sequence length="212" mass="24437">MNLGKLNSRIFLCFLFSAITKITFAYRFLEFPVGYSTFWEPLHYEERSESKFRHAFSQGSFIRNRNIQWHNKIKAFGYFSTIFAIDICRTVKSISRNNPVKIGAQRLKEVLHSLNASLMSIFDSDVLVVLTSIKEKGESLMRQDRGCRPGDPISLVQDDECVLLCPLLCEVLHYCPRTKPFNSRALVGPYNPIRLSPFSWVEVSTIGTSNWR</sequence>
<dbReference type="AlphaFoldDB" id="A0A4Y2AQL5"/>
<comment type="caution">
    <text evidence="1">The sequence shown here is derived from an EMBL/GenBank/DDBJ whole genome shotgun (WGS) entry which is preliminary data.</text>
</comment>